<keyword evidence="3" id="KW-0326">Glycosidase</keyword>
<dbReference type="Proteomes" id="UP000594261">
    <property type="component" value="Chromosome 1"/>
</dbReference>
<dbReference type="Gene3D" id="3.20.20.80">
    <property type="entry name" value="Glycosidases"/>
    <property type="match status" value="1"/>
</dbReference>
<dbReference type="RefSeq" id="XP_030953574.1">
    <property type="nucleotide sequence ID" value="XM_031097714.1"/>
</dbReference>
<comment type="similarity">
    <text evidence="1 4">Belongs to the glycosyl hydrolase 1 family.</text>
</comment>
<dbReference type="PRINTS" id="PR00131">
    <property type="entry name" value="GLHYDRLASE1"/>
</dbReference>
<dbReference type="OMA" id="YLHLYYV"/>
<accession>A0A7N2KL48</accession>
<dbReference type="GO" id="GO:0005975">
    <property type="term" value="P:carbohydrate metabolic process"/>
    <property type="evidence" value="ECO:0007669"/>
    <property type="project" value="InterPro"/>
</dbReference>
<keyword evidence="5" id="KW-0732">Signal</keyword>
<dbReference type="GO" id="GO:0008422">
    <property type="term" value="F:beta-glucosidase activity"/>
    <property type="evidence" value="ECO:0007669"/>
    <property type="project" value="TreeGrafter"/>
</dbReference>
<dbReference type="PANTHER" id="PTHR10353:SF137">
    <property type="entry name" value="MYROSINASE 3-RELATED"/>
    <property type="match status" value="1"/>
</dbReference>
<proteinExistence type="inferred from homology"/>
<sequence length="506" mass="57931">MAIQSYLVLGLLVLLGLLTNVIAVRYPASLNRTSFPEGFIFGTAAAAYQYEGAAKEDGKGPSIWDTYTHEHPDWIKDGNNADVAVDQYHLYKKDIRIMNKMNLDAYRFSISWSRVLPKGKLSGSVNRKGIEYYNKLINRLLSRGIKPFVTIYHWDLPQALDDEYGGFLSPKIVDDFRDYAELLFKEFGDRVKHWITLNEPWSFSSGGYAEKSLAPGRCSTWQNLNCTGGDSGIEPYLVTHHELLSHAAAVEVYKKKYQATQKGVIGITLISHWFVPFSNAETDQRAAQRGLDFMLGWFMDPLTNGDYPQSMRSLVKDRLPKFTKEQSKQLNGSYDFIGLNYYTAKYAAYAPQPNGDRASYLTDASANLTTSRNGILIGPPAASNWLYVYPRGFRDLLLYIQKKYHNPLIYITENGYDEFNNATLSLKEALVDSIRIDYHDKHFVYLHRAIKEGVNVKGYFAWSLLDNFEWSSGFSVRFGLNFVDYKNGNKRYPKHSARWFKNFLKK</sequence>
<organism evidence="6 7">
    <name type="scientific">Quercus lobata</name>
    <name type="common">Valley oak</name>
    <dbReference type="NCBI Taxonomy" id="97700"/>
    <lineage>
        <taxon>Eukaryota</taxon>
        <taxon>Viridiplantae</taxon>
        <taxon>Streptophyta</taxon>
        <taxon>Embryophyta</taxon>
        <taxon>Tracheophyta</taxon>
        <taxon>Spermatophyta</taxon>
        <taxon>Magnoliopsida</taxon>
        <taxon>eudicotyledons</taxon>
        <taxon>Gunneridae</taxon>
        <taxon>Pentapetalae</taxon>
        <taxon>rosids</taxon>
        <taxon>fabids</taxon>
        <taxon>Fagales</taxon>
        <taxon>Fagaceae</taxon>
        <taxon>Quercus</taxon>
    </lineage>
</organism>
<dbReference type="SUPFAM" id="SSF51445">
    <property type="entry name" value="(Trans)glycosidases"/>
    <property type="match status" value="1"/>
</dbReference>
<dbReference type="OrthoDB" id="65569at2759"/>
<evidence type="ECO:0000313" key="6">
    <source>
        <dbReference type="EnsemblPlants" id="QL01p006906:mrna"/>
    </source>
</evidence>
<evidence type="ECO:0000256" key="2">
    <source>
        <dbReference type="ARBA" id="ARBA00022801"/>
    </source>
</evidence>
<dbReference type="EMBL" id="LRBV02000001">
    <property type="status" value="NOT_ANNOTATED_CDS"/>
    <property type="molecule type" value="Genomic_DNA"/>
</dbReference>
<keyword evidence="7" id="KW-1185">Reference proteome</keyword>
<dbReference type="KEGG" id="qlo:115976437"/>
<dbReference type="InterPro" id="IPR001360">
    <property type="entry name" value="Glyco_hydro_1"/>
</dbReference>
<dbReference type="Gramene" id="QL01p006906:mrna">
    <property type="protein sequence ID" value="QL01p006906:mrna"/>
    <property type="gene ID" value="QL01p006906"/>
</dbReference>
<dbReference type="PROSITE" id="PS00653">
    <property type="entry name" value="GLYCOSYL_HYDROL_F1_2"/>
    <property type="match status" value="1"/>
</dbReference>
<dbReference type="Pfam" id="PF00232">
    <property type="entry name" value="Glyco_hydro_1"/>
    <property type="match status" value="1"/>
</dbReference>
<dbReference type="GeneID" id="115976437"/>
<dbReference type="EnsemblPlants" id="QL01p006906:mrna">
    <property type="protein sequence ID" value="QL01p006906:mrna"/>
    <property type="gene ID" value="QL01p006906"/>
</dbReference>
<feature type="chain" id="PRO_5029676094" description="Beta-glucosidase 12-like" evidence="5">
    <location>
        <begin position="24"/>
        <end position="506"/>
    </location>
</feature>
<dbReference type="InterPro" id="IPR033132">
    <property type="entry name" value="GH_1_N_CS"/>
</dbReference>
<evidence type="ECO:0000256" key="5">
    <source>
        <dbReference type="SAM" id="SignalP"/>
    </source>
</evidence>
<evidence type="ECO:0000256" key="4">
    <source>
        <dbReference type="RuleBase" id="RU003690"/>
    </source>
</evidence>
<evidence type="ECO:0000313" key="7">
    <source>
        <dbReference type="Proteomes" id="UP000594261"/>
    </source>
</evidence>
<evidence type="ECO:0008006" key="8">
    <source>
        <dbReference type="Google" id="ProtNLM"/>
    </source>
</evidence>
<name>A0A7N2KL48_QUELO</name>
<reference evidence="6" key="2">
    <citation type="submission" date="2021-01" db="UniProtKB">
        <authorList>
            <consortium name="EnsemblPlants"/>
        </authorList>
    </citation>
    <scope>IDENTIFICATION</scope>
</reference>
<keyword evidence="2" id="KW-0378">Hydrolase</keyword>
<dbReference type="PANTHER" id="PTHR10353">
    <property type="entry name" value="GLYCOSYL HYDROLASE"/>
    <property type="match status" value="1"/>
</dbReference>
<gene>
    <name evidence="6" type="primary">LOC115976437</name>
</gene>
<dbReference type="InParanoid" id="A0A7N2KL48"/>
<dbReference type="AlphaFoldDB" id="A0A7N2KL48"/>
<dbReference type="InterPro" id="IPR017853">
    <property type="entry name" value="GH"/>
</dbReference>
<dbReference type="FunFam" id="3.20.20.80:FF:000020">
    <property type="entry name" value="Beta-glucosidase 12"/>
    <property type="match status" value="1"/>
</dbReference>
<protein>
    <recommendedName>
        <fullName evidence="8">Beta-glucosidase 12-like</fullName>
    </recommendedName>
</protein>
<evidence type="ECO:0000256" key="3">
    <source>
        <dbReference type="ARBA" id="ARBA00023295"/>
    </source>
</evidence>
<evidence type="ECO:0000256" key="1">
    <source>
        <dbReference type="ARBA" id="ARBA00010838"/>
    </source>
</evidence>
<reference evidence="6 7" key="1">
    <citation type="journal article" date="2016" name="G3 (Bethesda)">
        <title>First Draft Assembly and Annotation of the Genome of a California Endemic Oak Quercus lobata Nee (Fagaceae).</title>
        <authorList>
            <person name="Sork V.L."/>
            <person name="Fitz-Gibbon S.T."/>
            <person name="Puiu D."/>
            <person name="Crepeau M."/>
            <person name="Gugger P.F."/>
            <person name="Sherman R."/>
            <person name="Stevens K."/>
            <person name="Langley C.H."/>
            <person name="Pellegrini M."/>
            <person name="Salzberg S.L."/>
        </authorList>
    </citation>
    <scope>NUCLEOTIDE SEQUENCE [LARGE SCALE GENOMIC DNA]</scope>
    <source>
        <strain evidence="6 7">cv. SW786</strain>
    </source>
</reference>
<feature type="signal peptide" evidence="5">
    <location>
        <begin position="1"/>
        <end position="23"/>
    </location>
</feature>